<dbReference type="Proteomes" id="UP000193404">
    <property type="component" value="Chromosome"/>
</dbReference>
<dbReference type="KEGG" id="aman:B6F84_11310"/>
<keyword evidence="2" id="KW-1185">Reference proteome</keyword>
<evidence type="ECO:0000313" key="1">
    <source>
        <dbReference type="EMBL" id="ARM76548.1"/>
    </source>
</evidence>
<evidence type="ECO:0000313" key="2">
    <source>
        <dbReference type="Proteomes" id="UP000193404"/>
    </source>
</evidence>
<dbReference type="GeneID" id="41591520"/>
<dbReference type="OrthoDB" id="23308at2157"/>
<dbReference type="AlphaFoldDB" id="A0A1W6K1Z8"/>
<protein>
    <submittedName>
        <fullName evidence="1">Uncharacterized protein</fullName>
    </submittedName>
</protein>
<name>A0A1W6K1Z8_9CREN</name>
<accession>A0A1W6K1Z8</accession>
<reference evidence="1 2" key="1">
    <citation type="submission" date="2017-03" db="EMBL/GenBank/DDBJ databases">
        <title>Sulfur activation and transportation mechanism of thermophilic Archaea Acidianus manzaensis YN-25.</title>
        <authorList>
            <person name="Ma Y."/>
            <person name="Yang Y."/>
            <person name="Xia J."/>
        </authorList>
    </citation>
    <scope>NUCLEOTIDE SEQUENCE [LARGE SCALE GENOMIC DNA]</scope>
    <source>
        <strain evidence="1 2">YN-25</strain>
    </source>
</reference>
<sequence length="114" mass="13148">MSSNKSVKMSEDEISKALAKAEKEAEKKDHKKIWIDKMMKSAKTYYKLCPYYDKKTSSCFLTLSSTANGENKCTREGKYENCPIFLAFLDGKYQEYTSKKKILPLDFLDLAQSM</sequence>
<gene>
    <name evidence="1" type="ORF">B6F84_11310</name>
</gene>
<dbReference type="STRING" id="282676.B6F84_11310"/>
<dbReference type="RefSeq" id="WP_148692337.1">
    <property type="nucleotide sequence ID" value="NZ_CP020477.1"/>
</dbReference>
<dbReference type="EMBL" id="CP020477">
    <property type="protein sequence ID" value="ARM76548.1"/>
    <property type="molecule type" value="Genomic_DNA"/>
</dbReference>
<organism evidence="1 2">
    <name type="scientific">Acidianus manzaensis</name>
    <dbReference type="NCBI Taxonomy" id="282676"/>
    <lineage>
        <taxon>Archaea</taxon>
        <taxon>Thermoproteota</taxon>
        <taxon>Thermoprotei</taxon>
        <taxon>Sulfolobales</taxon>
        <taxon>Sulfolobaceae</taxon>
        <taxon>Acidianus</taxon>
    </lineage>
</organism>
<proteinExistence type="predicted"/>